<dbReference type="RefSeq" id="WP_092875641.1">
    <property type="nucleotide sequence ID" value="NZ_FOVC01000002.1"/>
</dbReference>
<evidence type="ECO:0000256" key="4">
    <source>
        <dbReference type="ARBA" id="ARBA00022692"/>
    </source>
</evidence>
<dbReference type="InterPro" id="IPR011014">
    <property type="entry name" value="MscS_channel_TM-2"/>
</dbReference>
<accession>A0A1I4W2W1</accession>
<feature type="domain" description="Mechanosensitive ion channel MscS C-terminal" evidence="9">
    <location>
        <begin position="187"/>
        <end position="268"/>
    </location>
</feature>
<comment type="similarity">
    <text evidence="2 7">Belongs to the MscS (TC 1.A.23) family.</text>
</comment>
<dbReference type="Pfam" id="PF21082">
    <property type="entry name" value="MS_channel_3rd"/>
    <property type="match status" value="1"/>
</dbReference>
<evidence type="ECO:0000256" key="5">
    <source>
        <dbReference type="ARBA" id="ARBA00022989"/>
    </source>
</evidence>
<feature type="domain" description="Mechanosensitive ion channel transmembrane helices 2/3" evidence="10">
    <location>
        <begin position="72"/>
        <end position="112"/>
    </location>
</feature>
<evidence type="ECO:0000256" key="2">
    <source>
        <dbReference type="ARBA" id="ARBA00008017"/>
    </source>
</evidence>
<comment type="subcellular location">
    <subcellularLocation>
        <location evidence="7">Cell inner membrane</location>
        <topology evidence="7">Multi-pass membrane protein</topology>
    </subcellularLocation>
    <subcellularLocation>
        <location evidence="1">Cell membrane</location>
        <topology evidence="1">Multi-pass membrane protein</topology>
    </subcellularLocation>
</comment>
<evidence type="ECO:0000313" key="11">
    <source>
        <dbReference type="EMBL" id="SFN07795.1"/>
    </source>
</evidence>
<feature type="domain" description="Mechanosensitive ion channel MscS" evidence="8">
    <location>
        <begin position="114"/>
        <end position="180"/>
    </location>
</feature>
<evidence type="ECO:0000256" key="3">
    <source>
        <dbReference type="ARBA" id="ARBA00022475"/>
    </source>
</evidence>
<dbReference type="Pfam" id="PF05552">
    <property type="entry name" value="MS_channel_1st_1"/>
    <property type="match status" value="1"/>
</dbReference>
<dbReference type="InterPro" id="IPR045275">
    <property type="entry name" value="MscS_archaea/bacteria_type"/>
</dbReference>
<dbReference type="PROSITE" id="PS01246">
    <property type="entry name" value="UPF0003"/>
    <property type="match status" value="1"/>
</dbReference>
<evidence type="ECO:0000313" key="12">
    <source>
        <dbReference type="Proteomes" id="UP000242222"/>
    </source>
</evidence>
<dbReference type="InterPro" id="IPR011066">
    <property type="entry name" value="MscS_channel_C_sf"/>
</dbReference>
<keyword evidence="7" id="KW-0997">Cell inner membrane</keyword>
<dbReference type="InterPro" id="IPR049278">
    <property type="entry name" value="MS_channel_C"/>
</dbReference>
<dbReference type="InterPro" id="IPR023408">
    <property type="entry name" value="MscS_beta-dom_sf"/>
</dbReference>
<keyword evidence="7" id="KW-0406">Ion transport</keyword>
<dbReference type="AlphaFoldDB" id="A0A1I4W2W1"/>
<dbReference type="SUPFAM" id="SSF50182">
    <property type="entry name" value="Sm-like ribonucleoproteins"/>
    <property type="match status" value="1"/>
</dbReference>
<dbReference type="InterPro" id="IPR049142">
    <property type="entry name" value="MS_channel_1st"/>
</dbReference>
<keyword evidence="3" id="KW-1003">Cell membrane</keyword>
<dbReference type="Gene3D" id="2.30.30.60">
    <property type="match status" value="1"/>
</dbReference>
<gene>
    <name evidence="11" type="ORF">SAMN05216516_102245</name>
</gene>
<dbReference type="GO" id="GO:0008381">
    <property type="term" value="F:mechanosensitive monoatomic ion channel activity"/>
    <property type="evidence" value="ECO:0007669"/>
    <property type="project" value="InterPro"/>
</dbReference>
<dbReference type="SUPFAM" id="SSF82861">
    <property type="entry name" value="Mechanosensitive channel protein MscS (YggB), transmembrane region"/>
    <property type="match status" value="1"/>
</dbReference>
<dbReference type="InterPro" id="IPR010920">
    <property type="entry name" value="LSM_dom_sf"/>
</dbReference>
<evidence type="ECO:0000259" key="8">
    <source>
        <dbReference type="Pfam" id="PF00924"/>
    </source>
</evidence>
<comment type="subunit">
    <text evidence="7">Homoheptamer.</text>
</comment>
<dbReference type="FunFam" id="2.30.30.60:FF:000001">
    <property type="entry name" value="MscS Mechanosensitive ion channel"/>
    <property type="match status" value="1"/>
</dbReference>
<evidence type="ECO:0000256" key="1">
    <source>
        <dbReference type="ARBA" id="ARBA00004651"/>
    </source>
</evidence>
<dbReference type="InterPro" id="IPR008910">
    <property type="entry name" value="MSC_TM_helix"/>
</dbReference>
<evidence type="ECO:0000259" key="9">
    <source>
        <dbReference type="Pfam" id="PF21082"/>
    </source>
</evidence>
<dbReference type="PANTHER" id="PTHR30221">
    <property type="entry name" value="SMALL-CONDUCTANCE MECHANOSENSITIVE CHANNEL"/>
    <property type="match status" value="1"/>
</dbReference>
<protein>
    <recommendedName>
        <fullName evidence="7">Small-conductance mechanosensitive channel</fullName>
    </recommendedName>
</protein>
<dbReference type="InterPro" id="IPR006686">
    <property type="entry name" value="MscS_channel_CS"/>
</dbReference>
<comment type="caution">
    <text evidence="7">Lacks conserved residue(s) required for the propagation of feature annotation.</text>
</comment>
<dbReference type="OrthoDB" id="9809206at2"/>
<dbReference type="InterPro" id="IPR006685">
    <property type="entry name" value="MscS_channel_2nd"/>
</dbReference>
<dbReference type="EMBL" id="FOVC01000002">
    <property type="protein sequence ID" value="SFN07795.1"/>
    <property type="molecule type" value="Genomic_DNA"/>
</dbReference>
<keyword evidence="5 7" id="KW-1133">Transmembrane helix</keyword>
<reference evidence="12" key="1">
    <citation type="submission" date="2016-10" db="EMBL/GenBank/DDBJ databases">
        <authorList>
            <person name="Varghese N."/>
            <person name="Submissions S."/>
        </authorList>
    </citation>
    <scope>NUCLEOTIDE SEQUENCE [LARGE SCALE GENOMIC DNA]</scope>
    <source>
        <strain evidence="12">N6PO6</strain>
    </source>
</reference>
<keyword evidence="7" id="KW-0407">Ion channel</keyword>
<sequence>MNDLNVVGSLNHAGGWLVRNQALLLSFAVNILAAIAIIIVGMIVARLVSNGISKLLMTRNVDKTVADFLSALVRYGIIAFTLIAALGRIGVQTTSVIAVLGAAGLAVGLALQGSLSNFAAGVLLVTFRPFRTGEYVDLGGVAGTVINVQIFSTTLKMSDAKIVVVPNGKIIANNIVNYSREPARRNEFIIGVAYEADVDEVIELLRSVVEADERVLQDMGIQIGLNELAASSLNFVVRCWSKSNDLQAVYWDLLKNFKRALDARNIGIPYPQMDVHLYHTRGEVDGQITDQSQNKTEIGAEKTR</sequence>
<dbReference type="Proteomes" id="UP000242222">
    <property type="component" value="Unassembled WGS sequence"/>
</dbReference>
<evidence type="ECO:0000256" key="7">
    <source>
        <dbReference type="RuleBase" id="RU369025"/>
    </source>
</evidence>
<dbReference type="STRING" id="1367852.SAMN05216516_102245"/>
<evidence type="ECO:0000259" key="10">
    <source>
        <dbReference type="Pfam" id="PF21088"/>
    </source>
</evidence>
<name>A0A1I4W2W1_9GAMM</name>
<keyword evidence="7" id="KW-0813">Transport</keyword>
<evidence type="ECO:0000256" key="6">
    <source>
        <dbReference type="ARBA" id="ARBA00023136"/>
    </source>
</evidence>
<comment type="function">
    <text evidence="7">Mechanosensitive channel that participates in the regulation of osmotic pressure changes within the cell, opening in response to stretch forces in the membrane lipid bilayer, without the need for other proteins. Contributes to normal resistance to hypoosmotic shock. Forms an ion channel of 1.0 nanosiemens conductance with a slight preference for anions.</text>
</comment>
<keyword evidence="6 7" id="KW-0472">Membrane</keyword>
<dbReference type="Gene3D" id="3.30.70.100">
    <property type="match status" value="1"/>
</dbReference>
<dbReference type="PANTHER" id="PTHR30221:SF1">
    <property type="entry name" value="SMALL-CONDUCTANCE MECHANOSENSITIVE CHANNEL"/>
    <property type="match status" value="1"/>
</dbReference>
<feature type="transmembrane region" description="Helical" evidence="7">
    <location>
        <begin position="97"/>
        <end position="125"/>
    </location>
</feature>
<organism evidence="11 12">
    <name type="scientific">Izhakiella capsodis</name>
    <dbReference type="NCBI Taxonomy" id="1367852"/>
    <lineage>
        <taxon>Bacteria</taxon>
        <taxon>Pseudomonadati</taxon>
        <taxon>Pseudomonadota</taxon>
        <taxon>Gammaproteobacteria</taxon>
        <taxon>Enterobacterales</taxon>
        <taxon>Erwiniaceae</taxon>
        <taxon>Izhakiella</taxon>
    </lineage>
</organism>
<keyword evidence="4 7" id="KW-0812">Transmembrane</keyword>
<dbReference type="Pfam" id="PF00924">
    <property type="entry name" value="MS_channel_2nd"/>
    <property type="match status" value="1"/>
</dbReference>
<dbReference type="SUPFAM" id="SSF82689">
    <property type="entry name" value="Mechanosensitive channel protein MscS (YggB), C-terminal domain"/>
    <property type="match status" value="1"/>
</dbReference>
<feature type="transmembrane region" description="Helical" evidence="7">
    <location>
        <begin position="68"/>
        <end position="91"/>
    </location>
</feature>
<dbReference type="NCBIfam" id="NF007662">
    <property type="entry name" value="PRK10334.1"/>
    <property type="match status" value="1"/>
</dbReference>
<feature type="transmembrane region" description="Helical" evidence="7">
    <location>
        <begin position="22"/>
        <end position="48"/>
    </location>
</feature>
<dbReference type="Gene3D" id="1.10.287.1260">
    <property type="match status" value="1"/>
</dbReference>
<dbReference type="GO" id="GO:0005886">
    <property type="term" value="C:plasma membrane"/>
    <property type="evidence" value="ECO:0007669"/>
    <property type="project" value="UniProtKB-SubCell"/>
</dbReference>
<keyword evidence="12" id="KW-1185">Reference proteome</keyword>
<dbReference type="Pfam" id="PF21088">
    <property type="entry name" value="MS_channel_1st"/>
    <property type="match status" value="1"/>
</dbReference>
<proteinExistence type="inferred from homology"/>